<organism evidence="1 2">
    <name type="scientific">Faecalibacterium prausnitzii M21/2</name>
    <dbReference type="NCBI Taxonomy" id="411485"/>
    <lineage>
        <taxon>Bacteria</taxon>
        <taxon>Bacillati</taxon>
        <taxon>Bacillota</taxon>
        <taxon>Clostridia</taxon>
        <taxon>Eubacteriales</taxon>
        <taxon>Oscillospiraceae</taxon>
        <taxon>Faecalibacterium</taxon>
    </lineage>
</organism>
<comment type="caution">
    <text evidence="1">The sequence shown here is derived from an EMBL/GenBank/DDBJ whole genome shotgun (WGS) entry which is preliminary data.</text>
</comment>
<dbReference type="AlphaFoldDB" id="A8S8E8"/>
<evidence type="ECO:0000313" key="2">
    <source>
        <dbReference type="Proteomes" id="UP000005945"/>
    </source>
</evidence>
<gene>
    <name evidence="1" type="ORF">FAEPRAM212_00736</name>
</gene>
<evidence type="ECO:0000313" key="1">
    <source>
        <dbReference type="EMBL" id="EDP22492.1"/>
    </source>
</evidence>
<accession>A8S8E8</accession>
<reference evidence="1 2" key="1">
    <citation type="submission" date="2007-09" db="EMBL/GenBank/DDBJ databases">
        <title>Draft genome sequence of Faecalibacterium prausnitzii M21/2.</title>
        <authorList>
            <person name="Sudarsanam P."/>
            <person name="Ley R."/>
            <person name="Guruge J."/>
            <person name="Turnbaugh P.J."/>
            <person name="Mahowald M."/>
            <person name="Liep D."/>
            <person name="Gordon J."/>
        </authorList>
    </citation>
    <scope>NUCLEOTIDE SEQUENCE [LARGE SCALE GENOMIC DNA]</scope>
    <source>
        <strain evidence="1 2">M21/2</strain>
    </source>
</reference>
<dbReference type="Pfam" id="PF12646">
    <property type="entry name" value="DUF3783"/>
    <property type="match status" value="1"/>
</dbReference>
<protein>
    <recommendedName>
        <fullName evidence="3">DUF3783 domain-containing protein</fullName>
    </recommendedName>
</protein>
<dbReference type="InterPro" id="IPR016621">
    <property type="entry name" value="UCP014543"/>
</dbReference>
<reference evidence="1 2" key="2">
    <citation type="submission" date="2007-09" db="EMBL/GenBank/DDBJ databases">
        <authorList>
            <person name="Fulton L."/>
            <person name="Clifton S."/>
            <person name="Fulton B."/>
            <person name="Xu J."/>
            <person name="Minx P."/>
            <person name="Pepin K.H."/>
            <person name="Johnson M."/>
            <person name="Thiruvilangam P."/>
            <person name="Bhonagiri V."/>
            <person name="Nash W.E."/>
            <person name="Mardis E.R."/>
            <person name="Wilson R.K."/>
        </authorList>
    </citation>
    <scope>NUCLEOTIDE SEQUENCE [LARGE SCALE GENOMIC DNA]</scope>
    <source>
        <strain evidence="1 2">M21/2</strain>
    </source>
</reference>
<sequence length="153" mass="16684">MYFEKTLPKEVLKMKAHIARNQNAGVPLALGWNLSPADRGKLEGMAPAFGMKLLLVSPADAGKTVAQLLGEVEVKAPRTLVLEPGAYPPALVLANFRDKDVDTLLDLMRQAQVTIPLKAVVTPANRNWMFADLLAHLQEEHTAFTAAKESQTV</sequence>
<dbReference type="Proteomes" id="UP000005945">
    <property type="component" value="Unassembled WGS sequence"/>
</dbReference>
<evidence type="ECO:0008006" key="3">
    <source>
        <dbReference type="Google" id="ProtNLM"/>
    </source>
</evidence>
<dbReference type="EMBL" id="ABED02000019">
    <property type="protein sequence ID" value="EDP22492.1"/>
    <property type="molecule type" value="Genomic_DNA"/>
</dbReference>
<dbReference type="HOGENOM" id="CLU_1832179_0_0_9"/>
<name>A8S8E8_9FIRM</name>
<proteinExistence type="predicted"/>